<keyword evidence="2" id="KW-0547">Nucleotide-binding</keyword>
<dbReference type="InterPro" id="IPR045076">
    <property type="entry name" value="MutS"/>
</dbReference>
<dbReference type="GO" id="GO:0005634">
    <property type="term" value="C:nucleus"/>
    <property type="evidence" value="ECO:0007669"/>
    <property type="project" value="TreeGrafter"/>
</dbReference>
<dbReference type="GO" id="GO:0140664">
    <property type="term" value="F:ATP-dependent DNA damage sensor activity"/>
    <property type="evidence" value="ECO:0007669"/>
    <property type="project" value="InterPro"/>
</dbReference>
<feature type="compositionally biased region" description="Pro residues" evidence="7">
    <location>
        <begin position="392"/>
        <end position="403"/>
    </location>
</feature>
<feature type="compositionally biased region" description="Low complexity" evidence="7">
    <location>
        <begin position="404"/>
        <end position="413"/>
    </location>
</feature>
<comment type="similarity">
    <text evidence="1">Belongs to the DNA mismatch repair MutS family.</text>
</comment>
<keyword evidence="6" id="KW-0234">DNA repair</keyword>
<dbReference type="AlphaFoldDB" id="A0AAD5YS58"/>
<organism evidence="9 10">
    <name type="scientific">Leucocoprinus birnbaumii</name>
    <dbReference type="NCBI Taxonomy" id="56174"/>
    <lineage>
        <taxon>Eukaryota</taxon>
        <taxon>Fungi</taxon>
        <taxon>Dikarya</taxon>
        <taxon>Basidiomycota</taxon>
        <taxon>Agaricomycotina</taxon>
        <taxon>Agaricomycetes</taxon>
        <taxon>Agaricomycetidae</taxon>
        <taxon>Agaricales</taxon>
        <taxon>Agaricineae</taxon>
        <taxon>Agaricaceae</taxon>
        <taxon>Leucocoprinus</taxon>
    </lineage>
</organism>
<dbReference type="Gene3D" id="3.40.50.300">
    <property type="entry name" value="P-loop containing nucleotide triphosphate hydrolases"/>
    <property type="match status" value="1"/>
</dbReference>
<dbReference type="SUPFAM" id="SSF53150">
    <property type="entry name" value="DNA repair protein MutS, domain II"/>
    <property type="match status" value="1"/>
</dbReference>
<comment type="caution">
    <text evidence="9">The sequence shown here is derived from an EMBL/GenBank/DDBJ whole genome shotgun (WGS) entry which is preliminary data.</text>
</comment>
<keyword evidence="4" id="KW-0067">ATP-binding</keyword>
<dbReference type="Gene3D" id="3.40.1170.10">
    <property type="entry name" value="DNA repair protein MutS, domain I"/>
    <property type="match status" value="1"/>
</dbReference>
<dbReference type="GO" id="GO:0005739">
    <property type="term" value="C:mitochondrion"/>
    <property type="evidence" value="ECO:0007669"/>
    <property type="project" value="TreeGrafter"/>
</dbReference>
<dbReference type="InterPro" id="IPR000432">
    <property type="entry name" value="DNA_mismatch_repair_MutS_C"/>
</dbReference>
<dbReference type="Gene3D" id="1.10.1420.10">
    <property type="match status" value="2"/>
</dbReference>
<keyword evidence="3" id="KW-0227">DNA damage</keyword>
<evidence type="ECO:0000259" key="8">
    <source>
        <dbReference type="PROSITE" id="PS00486"/>
    </source>
</evidence>
<dbReference type="GO" id="GO:0005524">
    <property type="term" value="F:ATP binding"/>
    <property type="evidence" value="ECO:0007669"/>
    <property type="project" value="UniProtKB-KW"/>
</dbReference>
<dbReference type="Pfam" id="PF05192">
    <property type="entry name" value="MutS_III"/>
    <property type="match status" value="1"/>
</dbReference>
<dbReference type="GO" id="GO:0030983">
    <property type="term" value="F:mismatched DNA binding"/>
    <property type="evidence" value="ECO:0007669"/>
    <property type="project" value="InterPro"/>
</dbReference>
<dbReference type="NCBIfam" id="NF003810">
    <property type="entry name" value="PRK05399.1"/>
    <property type="match status" value="1"/>
</dbReference>
<dbReference type="InterPro" id="IPR007860">
    <property type="entry name" value="DNA_mmatch_repair_MutS_con_dom"/>
</dbReference>
<evidence type="ECO:0000313" key="9">
    <source>
        <dbReference type="EMBL" id="KAJ3569286.1"/>
    </source>
</evidence>
<evidence type="ECO:0000313" key="10">
    <source>
        <dbReference type="Proteomes" id="UP001213000"/>
    </source>
</evidence>
<reference evidence="9" key="1">
    <citation type="submission" date="2022-07" db="EMBL/GenBank/DDBJ databases">
        <title>Genome Sequence of Leucocoprinus birnbaumii.</title>
        <authorList>
            <person name="Buettner E."/>
        </authorList>
    </citation>
    <scope>NUCLEOTIDE SEQUENCE</scope>
    <source>
        <strain evidence="9">VT141</strain>
    </source>
</reference>
<evidence type="ECO:0000256" key="7">
    <source>
        <dbReference type="SAM" id="MobiDB-lite"/>
    </source>
</evidence>
<dbReference type="Gene3D" id="3.30.420.110">
    <property type="entry name" value="MutS, connector domain"/>
    <property type="match status" value="1"/>
</dbReference>
<gene>
    <name evidence="9" type="ORF">NP233_g5160</name>
</gene>
<dbReference type="InterPro" id="IPR007695">
    <property type="entry name" value="DNA_mismatch_repair_MutS-lik_N"/>
</dbReference>
<dbReference type="SUPFAM" id="SSF48334">
    <property type="entry name" value="DNA repair protein MutS, domain III"/>
    <property type="match status" value="1"/>
</dbReference>
<dbReference type="Proteomes" id="UP001213000">
    <property type="component" value="Unassembled WGS sequence"/>
</dbReference>
<dbReference type="SMART" id="SM00534">
    <property type="entry name" value="MUTSac"/>
    <property type="match status" value="1"/>
</dbReference>
<dbReference type="SUPFAM" id="SSF52540">
    <property type="entry name" value="P-loop containing nucleoside triphosphate hydrolases"/>
    <property type="match status" value="1"/>
</dbReference>
<dbReference type="InterPro" id="IPR027417">
    <property type="entry name" value="P-loop_NTPase"/>
</dbReference>
<dbReference type="Pfam" id="PF01624">
    <property type="entry name" value="MutS_I"/>
    <property type="match status" value="1"/>
</dbReference>
<dbReference type="EMBL" id="JANIEX010000297">
    <property type="protein sequence ID" value="KAJ3569286.1"/>
    <property type="molecule type" value="Genomic_DNA"/>
</dbReference>
<evidence type="ECO:0000256" key="1">
    <source>
        <dbReference type="ARBA" id="ARBA00006271"/>
    </source>
</evidence>
<evidence type="ECO:0000256" key="3">
    <source>
        <dbReference type="ARBA" id="ARBA00022763"/>
    </source>
</evidence>
<dbReference type="InterPro" id="IPR007696">
    <property type="entry name" value="DNA_mismatch_repair_MutS_core"/>
</dbReference>
<dbReference type="Pfam" id="PF00488">
    <property type="entry name" value="MutS_V"/>
    <property type="match status" value="1"/>
</dbReference>
<dbReference type="SMART" id="SM00533">
    <property type="entry name" value="MUTSd"/>
    <property type="match status" value="1"/>
</dbReference>
<keyword evidence="5" id="KW-0238">DNA-binding</keyword>
<dbReference type="PANTHER" id="PTHR11361">
    <property type="entry name" value="DNA MISMATCH REPAIR PROTEIN MUTS FAMILY MEMBER"/>
    <property type="match status" value="1"/>
</dbReference>
<evidence type="ECO:0000256" key="6">
    <source>
        <dbReference type="ARBA" id="ARBA00023204"/>
    </source>
</evidence>
<proteinExistence type="inferred from homology"/>
<dbReference type="InterPro" id="IPR036187">
    <property type="entry name" value="DNA_mismatch_repair_MutS_sf"/>
</dbReference>
<evidence type="ECO:0000256" key="4">
    <source>
        <dbReference type="ARBA" id="ARBA00022840"/>
    </source>
</evidence>
<dbReference type="PANTHER" id="PTHR11361:SF34">
    <property type="entry name" value="DNA MISMATCH REPAIR PROTEIN MSH1, MITOCHONDRIAL"/>
    <property type="match status" value="1"/>
</dbReference>
<feature type="region of interest" description="Disordered" evidence="7">
    <location>
        <begin position="388"/>
        <end position="413"/>
    </location>
</feature>
<sequence length="1037" mass="115961">MVLSRSLLRRAKHAGLNRLLHNPGSHKARHIHLDGASAPTTSDNVPVKKVPQRSRKKIRDLPEYYTLPDGTPAKPLGDYRHIPRSVSDNVKLTLNKEPTSSSCLSDATSVLNESEEVLATELIPSVFEDTSPELVKPKRSRKSKSPPVDATAEVLDTPVKRRRPRKSGLTETADFEDGESAKPRTVLAQEIQENLRKFPHCLLLTRVGQFYEATEEIAQLLNIKLTSRKWGGSRVAMCGFPLIHLDKHLKVLVQQNKRFVAMCEEFPRKENFGAKEFDRRVTRIITPGTLIDEPFLNAYENNFLLAISAPPPSHAIQKDAPTIGLAWIDVSTGEFYSKSASLESVQDEVARINPREVVLPDAYADLDAQEHPLMTALTEENCFLSFTTSPTLPSPSEPLPSLPSMPSGSKSHSISLSISEQGAVDLLTSYLNANLLESMPPLTEPIQDNTGRMQIDAHTIKALEIRETDYESSARGSLFSVIKRTVTNGGTRLLSRWLCSPSTSLPEIIARQSLVEFFVKRPHLATDVTQLLHQIYDTTRLTQKFLVGRGDPSDLLSISRTIHTWSKIPTMLAAEKALEEQERPEFDECEWTSVVALISRMHSLVELSETIDKALGVDAEYFTESSFEAEQEQEESNYSTRLENWKISNSRIRIKPEFSRTLTALHGDFQCLLNKKDELENRFRLQYGDQGMHVHLARKRDQSKINKDPDFVSTYESGSTKCYFNKEWSSLGSQIIDMIERLALAEKDAFDTLRNMINEYAFSLRRNSEVIDELDVALSFAKVATELKFVKPSMTEGNVYDIINGRHPSVEIGLLTSGRVFTPNSVQLHSDARVHIITGPNMAGKSTFLRQTALISILAQIGSFVPAEAATIGIVDKLFSRIGAKDDLFRDRSTFMVEMLETADILRRATDKSLVIMDEVGRGTTVNDGLAIAFATVHHLITVNQCRTLFATHFHELAHLLGQTSQATGAGKYENVRFYCTDVDETDDGYFAYSYRLRPGVNWDSHGLKVAQLAGLPDAVIEVASDTLNVLKRGRQP</sequence>
<accession>A0AAD5YS58</accession>
<dbReference type="FunFam" id="3.40.50.300:FF:001238">
    <property type="entry name" value="DNA mismatch repair protein"/>
    <property type="match status" value="1"/>
</dbReference>
<name>A0AAD5YS58_9AGAR</name>
<dbReference type="GO" id="GO:0006298">
    <property type="term" value="P:mismatch repair"/>
    <property type="evidence" value="ECO:0007669"/>
    <property type="project" value="InterPro"/>
</dbReference>
<feature type="domain" description="DNA mismatch repair proteins mutS family" evidence="8">
    <location>
        <begin position="913"/>
        <end position="929"/>
    </location>
</feature>
<dbReference type="GO" id="GO:0043504">
    <property type="term" value="P:mitochondrial DNA repair"/>
    <property type="evidence" value="ECO:0007669"/>
    <property type="project" value="TreeGrafter"/>
</dbReference>
<dbReference type="PROSITE" id="PS00486">
    <property type="entry name" value="DNA_MISMATCH_REPAIR_2"/>
    <property type="match status" value="1"/>
</dbReference>
<dbReference type="InterPro" id="IPR016151">
    <property type="entry name" value="DNA_mismatch_repair_MutS_N"/>
</dbReference>
<keyword evidence="10" id="KW-1185">Reference proteome</keyword>
<evidence type="ECO:0000256" key="2">
    <source>
        <dbReference type="ARBA" id="ARBA00022741"/>
    </source>
</evidence>
<evidence type="ECO:0000256" key="5">
    <source>
        <dbReference type="ARBA" id="ARBA00023125"/>
    </source>
</evidence>
<dbReference type="InterPro" id="IPR036678">
    <property type="entry name" value="MutS_con_dom_sf"/>
</dbReference>
<dbReference type="SUPFAM" id="SSF55271">
    <property type="entry name" value="DNA repair protein MutS, domain I"/>
    <property type="match status" value="1"/>
</dbReference>
<dbReference type="Pfam" id="PF05188">
    <property type="entry name" value="MutS_II"/>
    <property type="match status" value="1"/>
</dbReference>
<feature type="region of interest" description="Disordered" evidence="7">
    <location>
        <begin position="132"/>
        <end position="181"/>
    </location>
</feature>
<protein>
    <recommendedName>
        <fullName evidence="8">DNA mismatch repair proteins mutS family domain-containing protein</fullName>
    </recommendedName>
</protein>